<evidence type="ECO:0000313" key="1">
    <source>
        <dbReference type="EMBL" id="CAD2181543.1"/>
    </source>
</evidence>
<evidence type="ECO:0000313" key="2">
    <source>
        <dbReference type="Proteomes" id="UP000580250"/>
    </source>
</evidence>
<organism evidence="1 2">
    <name type="scientific">Meloidogyne enterolobii</name>
    <name type="common">Root-knot nematode worm</name>
    <name type="synonym">Meloidogyne mayaguensis</name>
    <dbReference type="NCBI Taxonomy" id="390850"/>
    <lineage>
        <taxon>Eukaryota</taxon>
        <taxon>Metazoa</taxon>
        <taxon>Ecdysozoa</taxon>
        <taxon>Nematoda</taxon>
        <taxon>Chromadorea</taxon>
        <taxon>Rhabditida</taxon>
        <taxon>Tylenchina</taxon>
        <taxon>Tylenchomorpha</taxon>
        <taxon>Tylenchoidea</taxon>
        <taxon>Meloidogynidae</taxon>
        <taxon>Meloidogyninae</taxon>
        <taxon>Meloidogyne</taxon>
    </lineage>
</organism>
<protein>
    <submittedName>
        <fullName evidence="1">Uncharacterized protein</fullName>
    </submittedName>
</protein>
<name>A0A6V7W332_MELEN</name>
<reference evidence="1 2" key="1">
    <citation type="submission" date="2020-08" db="EMBL/GenBank/DDBJ databases">
        <authorList>
            <person name="Koutsovoulos G."/>
            <person name="Danchin GJ E."/>
        </authorList>
    </citation>
    <scope>NUCLEOTIDE SEQUENCE [LARGE SCALE GENOMIC DNA]</scope>
</reference>
<comment type="caution">
    <text evidence="1">The sequence shown here is derived from an EMBL/GenBank/DDBJ whole genome shotgun (WGS) entry which is preliminary data.</text>
</comment>
<accession>A0A6V7W332</accession>
<dbReference type="Proteomes" id="UP000580250">
    <property type="component" value="Unassembled WGS sequence"/>
</dbReference>
<sequence length="48" mass="6020">MEIYLLFFQLFGNYMDNIYINCLHNLFYLFHIYKFKKPFILNLVFGIF</sequence>
<dbReference type="AlphaFoldDB" id="A0A6V7W332"/>
<gene>
    <name evidence="1" type="ORF">MENT_LOCUS33692</name>
</gene>
<dbReference type="EMBL" id="CAJEWN010000402">
    <property type="protein sequence ID" value="CAD2181543.1"/>
    <property type="molecule type" value="Genomic_DNA"/>
</dbReference>
<proteinExistence type="predicted"/>